<dbReference type="RefSeq" id="WP_146284978.1">
    <property type="nucleotide sequence ID" value="NZ_BMLP01000001.1"/>
</dbReference>
<dbReference type="Proteomes" id="UP000598196">
    <property type="component" value="Unassembled WGS sequence"/>
</dbReference>
<evidence type="ECO:0000256" key="1">
    <source>
        <dbReference type="SAM" id="MobiDB-lite"/>
    </source>
</evidence>
<gene>
    <name evidence="3" type="ORF">GCM10010991_13020</name>
</gene>
<feature type="region of interest" description="Disordered" evidence="1">
    <location>
        <begin position="241"/>
        <end position="264"/>
    </location>
</feature>
<sequence length="264" mass="29013">MHLDVLDLRNFYYRTQLGRVAQRAIRDQVVSMWPPAPGMTVAGFGFAVPLLRPYLPEARRVIGLMPGPQGVMPWPAGMENVSVLCEETAWPLSTGFVDRLVLMHGLETSEQPSAVLEECQRVLGPGGKALFIVPNRSGLWARGDGTPFGFGRPYSLRQLEAQLKRHGFTPERHVAALYAPPSARRFWLRTAAFWEGAGRRFAPWMAGGVLMVEASKQVYAPTRGGLGAVVRKPLKVWEGVGQPAPEPVMGRSPAPRVPSPQGIR</sequence>
<dbReference type="AlphaFoldDB" id="A0A917YK63"/>
<dbReference type="Gene3D" id="3.40.50.150">
    <property type="entry name" value="Vaccinia Virus protein VP39"/>
    <property type="match status" value="1"/>
</dbReference>
<evidence type="ECO:0000313" key="4">
    <source>
        <dbReference type="Proteomes" id="UP000598196"/>
    </source>
</evidence>
<organism evidence="3 4">
    <name type="scientific">Gemmobacter aquaticus</name>
    <dbReference type="NCBI Taxonomy" id="490185"/>
    <lineage>
        <taxon>Bacteria</taxon>
        <taxon>Pseudomonadati</taxon>
        <taxon>Pseudomonadota</taxon>
        <taxon>Alphaproteobacteria</taxon>
        <taxon>Rhodobacterales</taxon>
        <taxon>Paracoccaceae</taxon>
        <taxon>Gemmobacter</taxon>
    </lineage>
</organism>
<dbReference type="OrthoDB" id="9800231at2"/>
<keyword evidence="4" id="KW-1185">Reference proteome</keyword>
<dbReference type="InterPro" id="IPR029063">
    <property type="entry name" value="SAM-dependent_MTases_sf"/>
</dbReference>
<feature type="domain" description="Methyltransferase type 11" evidence="2">
    <location>
        <begin position="86"/>
        <end position="131"/>
    </location>
</feature>
<protein>
    <recommendedName>
        <fullName evidence="2">Methyltransferase type 11 domain-containing protein</fullName>
    </recommendedName>
</protein>
<dbReference type="SUPFAM" id="SSF53335">
    <property type="entry name" value="S-adenosyl-L-methionine-dependent methyltransferases"/>
    <property type="match status" value="1"/>
</dbReference>
<accession>A0A917YK63</accession>
<comment type="caution">
    <text evidence="3">The sequence shown here is derived from an EMBL/GenBank/DDBJ whole genome shotgun (WGS) entry which is preliminary data.</text>
</comment>
<proteinExistence type="predicted"/>
<evidence type="ECO:0000313" key="3">
    <source>
        <dbReference type="EMBL" id="GGO29257.1"/>
    </source>
</evidence>
<dbReference type="GO" id="GO:0008757">
    <property type="term" value="F:S-adenosylmethionine-dependent methyltransferase activity"/>
    <property type="evidence" value="ECO:0007669"/>
    <property type="project" value="InterPro"/>
</dbReference>
<dbReference type="InterPro" id="IPR013216">
    <property type="entry name" value="Methyltransf_11"/>
</dbReference>
<dbReference type="Pfam" id="PF08241">
    <property type="entry name" value="Methyltransf_11"/>
    <property type="match status" value="1"/>
</dbReference>
<evidence type="ECO:0000259" key="2">
    <source>
        <dbReference type="Pfam" id="PF08241"/>
    </source>
</evidence>
<dbReference type="EMBL" id="BMLP01000001">
    <property type="protein sequence ID" value="GGO29257.1"/>
    <property type="molecule type" value="Genomic_DNA"/>
</dbReference>
<name>A0A917YK63_9RHOB</name>
<reference evidence="3 4" key="1">
    <citation type="journal article" date="2014" name="Int. J. Syst. Evol. Microbiol.">
        <title>Complete genome sequence of Corynebacterium casei LMG S-19264T (=DSM 44701T), isolated from a smear-ripened cheese.</title>
        <authorList>
            <consortium name="US DOE Joint Genome Institute (JGI-PGF)"/>
            <person name="Walter F."/>
            <person name="Albersmeier A."/>
            <person name="Kalinowski J."/>
            <person name="Ruckert C."/>
        </authorList>
    </citation>
    <scope>NUCLEOTIDE SEQUENCE [LARGE SCALE GENOMIC DNA]</scope>
    <source>
        <strain evidence="3 4">CGMCC 1.7029</strain>
    </source>
</reference>